<keyword evidence="3 4" id="KW-0808">Transferase</keyword>
<evidence type="ECO:0000259" key="5">
    <source>
        <dbReference type="PROSITE" id="PS52004"/>
    </source>
</evidence>
<dbReference type="EMBL" id="JBCGBO010000001">
    <property type="protein sequence ID" value="KAK9228884.1"/>
    <property type="molecule type" value="Genomic_DNA"/>
</dbReference>
<dbReference type="InterPro" id="IPR016039">
    <property type="entry name" value="Thiolase-like"/>
</dbReference>
<protein>
    <recommendedName>
        <fullName evidence="2">beta-ketoacyl-[acyl-carrier-protein] synthase I</fullName>
        <ecNumber evidence="2">2.3.1.41</ecNumber>
    </recommendedName>
</protein>
<evidence type="ECO:0000256" key="4">
    <source>
        <dbReference type="RuleBase" id="RU003694"/>
    </source>
</evidence>
<dbReference type="SMART" id="SM00825">
    <property type="entry name" value="PKS_KS"/>
    <property type="match status" value="1"/>
</dbReference>
<gene>
    <name evidence="6" type="ORF">WN944_021841</name>
</gene>
<dbReference type="InterPro" id="IPR020841">
    <property type="entry name" value="PKS_Beta-ketoAc_synthase_dom"/>
</dbReference>
<evidence type="ECO:0000313" key="7">
    <source>
        <dbReference type="Proteomes" id="UP001428341"/>
    </source>
</evidence>
<dbReference type="GO" id="GO:0004315">
    <property type="term" value="F:3-oxoacyl-[acyl-carrier-protein] synthase activity"/>
    <property type="evidence" value="ECO:0007669"/>
    <property type="project" value="UniProtKB-EC"/>
</dbReference>
<accession>A0AAP0QZW5</accession>
<dbReference type="PANTHER" id="PTHR11712">
    <property type="entry name" value="POLYKETIDE SYNTHASE-RELATED"/>
    <property type="match status" value="1"/>
</dbReference>
<dbReference type="PANTHER" id="PTHR11712:SF332">
    <property type="entry name" value="3-OXOACYL-[ACYL-CARRIER-PROTEIN] SYNTHASE II, CHLOROPLASTIC"/>
    <property type="match status" value="1"/>
</dbReference>
<evidence type="ECO:0000256" key="1">
    <source>
        <dbReference type="ARBA" id="ARBA00008467"/>
    </source>
</evidence>
<reference evidence="6 7" key="1">
    <citation type="submission" date="2024-05" db="EMBL/GenBank/DDBJ databases">
        <title>Haplotype-resolved chromosome-level genome assembly of Huyou (Citrus changshanensis).</title>
        <authorList>
            <person name="Miao C."/>
            <person name="Chen W."/>
            <person name="Wu Y."/>
            <person name="Wang L."/>
            <person name="Zhao S."/>
            <person name="Grierson D."/>
            <person name="Xu C."/>
            <person name="Chen K."/>
        </authorList>
    </citation>
    <scope>NUCLEOTIDE SEQUENCE [LARGE SCALE GENOMIC DNA]</scope>
    <source>
        <strain evidence="6">01-14</strain>
        <tissue evidence="6">Leaf</tissue>
    </source>
</reference>
<evidence type="ECO:0000313" key="6">
    <source>
        <dbReference type="EMBL" id="KAK9228884.1"/>
    </source>
</evidence>
<comment type="caution">
    <text evidence="6">The sequence shown here is derived from an EMBL/GenBank/DDBJ whole genome shotgun (WGS) entry which is preliminary data.</text>
</comment>
<dbReference type="AlphaFoldDB" id="A0AAP0QZW5"/>
<evidence type="ECO:0000256" key="3">
    <source>
        <dbReference type="ARBA" id="ARBA00022679"/>
    </source>
</evidence>
<evidence type="ECO:0000256" key="2">
    <source>
        <dbReference type="ARBA" id="ARBA00013191"/>
    </source>
</evidence>
<dbReference type="Proteomes" id="UP001428341">
    <property type="component" value="Unassembled WGS sequence"/>
</dbReference>
<dbReference type="CDD" id="cd00834">
    <property type="entry name" value="KAS_I_II"/>
    <property type="match status" value="1"/>
</dbReference>
<dbReference type="Pfam" id="PF00109">
    <property type="entry name" value="ketoacyl-synt"/>
    <property type="match status" value="2"/>
</dbReference>
<dbReference type="InterPro" id="IPR000794">
    <property type="entry name" value="Beta-ketoacyl_synthase"/>
</dbReference>
<comment type="similarity">
    <text evidence="1 4">Belongs to the thiolase-like superfamily. Beta-ketoacyl-ACP synthases family.</text>
</comment>
<sequence>METASLASPLCTSPAANYGNYHPLKSYMLKSPKRHKKLTSRCNIGSTFCIRNGFSRKTMAVSAAQSEKDFVITKKKETGERRIVVTGLGAVTPLGDDAHLFHTSLFEGVTGISDIQGFDCSEFPTVLNDGFEAIKVSYKKMSPFYIPYSLTNMASAVLAMDLGSTGPSYSISTACASSNYSILDAASHMIKGIAGLIACNALSQRNSDPTKAARPWDADRDGFVMGEGAGVLLLEDWNMLRGTNIYAEILGGSLTCDAYHITAPHPEVVGMVSCMKKALAQAGVAREDVNYINAHAPSTRLGDLREYQAVIRCFGKNPAAIQTGWIHPNLNLENPDKHVLTCLRTLDLSNHDSVWCKVIEVVPRGIKGLIHLSWRSSLRNLPQGMGKLIKLRHGENVGTPLSYMPTGIERCREWCEKYSGEESNVISRAPFQISNICLALLLKQAMQDIDFQSLSSLIFPNLESRIEALQGKGNGSFQVTSCRMMVDPITRHQGIVAGLPDSK</sequence>
<dbReference type="Pfam" id="PF02801">
    <property type="entry name" value="Ketoacyl-synt_C"/>
    <property type="match status" value="1"/>
</dbReference>
<dbReference type="PROSITE" id="PS52004">
    <property type="entry name" value="KS3_2"/>
    <property type="match status" value="1"/>
</dbReference>
<dbReference type="SUPFAM" id="SSF53901">
    <property type="entry name" value="Thiolase-like"/>
    <property type="match status" value="2"/>
</dbReference>
<proteinExistence type="inferred from homology"/>
<dbReference type="InterPro" id="IPR014031">
    <property type="entry name" value="Ketoacyl_synth_C"/>
</dbReference>
<feature type="domain" description="Ketosynthase family 3 (KS3)" evidence="5">
    <location>
        <begin position="1"/>
        <end position="380"/>
    </location>
</feature>
<dbReference type="GO" id="GO:0006633">
    <property type="term" value="P:fatty acid biosynthetic process"/>
    <property type="evidence" value="ECO:0007669"/>
    <property type="project" value="InterPro"/>
</dbReference>
<dbReference type="Gene3D" id="3.40.47.10">
    <property type="match status" value="2"/>
</dbReference>
<dbReference type="GO" id="GO:0005739">
    <property type="term" value="C:mitochondrion"/>
    <property type="evidence" value="ECO:0007669"/>
    <property type="project" value="TreeGrafter"/>
</dbReference>
<organism evidence="6 7">
    <name type="scientific">Citrus x changshan-huyou</name>
    <dbReference type="NCBI Taxonomy" id="2935761"/>
    <lineage>
        <taxon>Eukaryota</taxon>
        <taxon>Viridiplantae</taxon>
        <taxon>Streptophyta</taxon>
        <taxon>Embryophyta</taxon>
        <taxon>Tracheophyta</taxon>
        <taxon>Spermatophyta</taxon>
        <taxon>Magnoliopsida</taxon>
        <taxon>eudicotyledons</taxon>
        <taxon>Gunneridae</taxon>
        <taxon>Pentapetalae</taxon>
        <taxon>rosids</taxon>
        <taxon>malvids</taxon>
        <taxon>Sapindales</taxon>
        <taxon>Rutaceae</taxon>
        <taxon>Aurantioideae</taxon>
        <taxon>Citrus</taxon>
    </lineage>
</organism>
<dbReference type="InterPro" id="IPR018201">
    <property type="entry name" value="Ketoacyl_synth_AS"/>
</dbReference>
<dbReference type="PROSITE" id="PS00606">
    <property type="entry name" value="KS3_1"/>
    <property type="match status" value="1"/>
</dbReference>
<dbReference type="GO" id="GO:0009570">
    <property type="term" value="C:chloroplast stroma"/>
    <property type="evidence" value="ECO:0007669"/>
    <property type="project" value="TreeGrafter"/>
</dbReference>
<keyword evidence="7" id="KW-1185">Reference proteome</keyword>
<name>A0AAP0QZW5_9ROSI</name>
<dbReference type="EC" id="2.3.1.41" evidence="2"/>
<dbReference type="InterPro" id="IPR014030">
    <property type="entry name" value="Ketoacyl_synth_N"/>
</dbReference>